<dbReference type="EMBL" id="GL732590">
    <property type="protein sequence ID" value="EFX73496.1"/>
    <property type="molecule type" value="Genomic_DNA"/>
</dbReference>
<dbReference type="InParanoid" id="E9H448"/>
<evidence type="ECO:0000256" key="1">
    <source>
        <dbReference type="SAM" id="MobiDB-lite"/>
    </source>
</evidence>
<protein>
    <submittedName>
        <fullName evidence="2">Uncharacterized protein</fullName>
    </submittedName>
</protein>
<dbReference type="KEGG" id="dpx:DAPPUDRAFT_253079"/>
<keyword evidence="3" id="KW-1185">Reference proteome</keyword>
<proteinExistence type="predicted"/>
<dbReference type="HOGENOM" id="CLU_1887848_0_0_1"/>
<feature type="region of interest" description="Disordered" evidence="1">
    <location>
        <begin position="18"/>
        <end position="38"/>
    </location>
</feature>
<reference evidence="2 3" key="1">
    <citation type="journal article" date="2011" name="Science">
        <title>The ecoresponsive genome of Daphnia pulex.</title>
        <authorList>
            <person name="Colbourne J.K."/>
            <person name="Pfrender M.E."/>
            <person name="Gilbert D."/>
            <person name="Thomas W.K."/>
            <person name="Tucker A."/>
            <person name="Oakley T.H."/>
            <person name="Tokishita S."/>
            <person name="Aerts A."/>
            <person name="Arnold G.J."/>
            <person name="Basu M.K."/>
            <person name="Bauer D.J."/>
            <person name="Caceres C.E."/>
            <person name="Carmel L."/>
            <person name="Casola C."/>
            <person name="Choi J.H."/>
            <person name="Detter J.C."/>
            <person name="Dong Q."/>
            <person name="Dusheyko S."/>
            <person name="Eads B.D."/>
            <person name="Frohlich T."/>
            <person name="Geiler-Samerotte K.A."/>
            <person name="Gerlach D."/>
            <person name="Hatcher P."/>
            <person name="Jogdeo S."/>
            <person name="Krijgsveld J."/>
            <person name="Kriventseva E.V."/>
            <person name="Kultz D."/>
            <person name="Laforsch C."/>
            <person name="Lindquist E."/>
            <person name="Lopez J."/>
            <person name="Manak J.R."/>
            <person name="Muller J."/>
            <person name="Pangilinan J."/>
            <person name="Patwardhan R.P."/>
            <person name="Pitluck S."/>
            <person name="Pritham E.J."/>
            <person name="Rechtsteiner A."/>
            <person name="Rho M."/>
            <person name="Rogozin I.B."/>
            <person name="Sakarya O."/>
            <person name="Salamov A."/>
            <person name="Schaack S."/>
            <person name="Shapiro H."/>
            <person name="Shiga Y."/>
            <person name="Skalitzky C."/>
            <person name="Smith Z."/>
            <person name="Souvorov A."/>
            <person name="Sung W."/>
            <person name="Tang Z."/>
            <person name="Tsuchiya D."/>
            <person name="Tu H."/>
            <person name="Vos H."/>
            <person name="Wang M."/>
            <person name="Wolf Y.I."/>
            <person name="Yamagata H."/>
            <person name="Yamada T."/>
            <person name="Ye Y."/>
            <person name="Shaw J.R."/>
            <person name="Andrews J."/>
            <person name="Crease T.J."/>
            <person name="Tang H."/>
            <person name="Lucas S.M."/>
            <person name="Robertson H.M."/>
            <person name="Bork P."/>
            <person name="Koonin E.V."/>
            <person name="Zdobnov E.M."/>
            <person name="Grigoriev I.V."/>
            <person name="Lynch M."/>
            <person name="Boore J.L."/>
        </authorList>
    </citation>
    <scope>NUCLEOTIDE SEQUENCE [LARGE SCALE GENOMIC DNA]</scope>
</reference>
<evidence type="ECO:0000313" key="2">
    <source>
        <dbReference type="EMBL" id="EFX73496.1"/>
    </source>
</evidence>
<dbReference type="AlphaFoldDB" id="E9H448"/>
<accession>E9H448</accession>
<dbReference type="Proteomes" id="UP000000305">
    <property type="component" value="Unassembled WGS sequence"/>
</dbReference>
<name>E9H448_DAPPU</name>
<gene>
    <name evidence="2" type="ORF">DAPPUDRAFT_253079</name>
</gene>
<evidence type="ECO:0000313" key="3">
    <source>
        <dbReference type="Proteomes" id="UP000000305"/>
    </source>
</evidence>
<sequence length="135" mass="15416">MPYSYRQGLPSQLKNAMRNYTNDGNGVAEATSKHPNSEETELQLKKAFGDTVTLKDSTIKTVTQTAPVFEWDKLRSLLESHRTRSLLSFQLITVWELTTSGGHHNQAWMDDPRRSRTRLRVIEPSPPSMCIKELN</sequence>
<organism evidence="2 3">
    <name type="scientific">Daphnia pulex</name>
    <name type="common">Water flea</name>
    <dbReference type="NCBI Taxonomy" id="6669"/>
    <lineage>
        <taxon>Eukaryota</taxon>
        <taxon>Metazoa</taxon>
        <taxon>Ecdysozoa</taxon>
        <taxon>Arthropoda</taxon>
        <taxon>Crustacea</taxon>
        <taxon>Branchiopoda</taxon>
        <taxon>Diplostraca</taxon>
        <taxon>Cladocera</taxon>
        <taxon>Anomopoda</taxon>
        <taxon>Daphniidae</taxon>
        <taxon>Daphnia</taxon>
    </lineage>
</organism>